<proteinExistence type="predicted"/>
<dbReference type="EMBL" id="JAVDQF010000001">
    <property type="protein sequence ID" value="MDR6270214.1"/>
    <property type="molecule type" value="Genomic_DNA"/>
</dbReference>
<evidence type="ECO:0000313" key="2">
    <source>
        <dbReference type="Proteomes" id="UP001185069"/>
    </source>
</evidence>
<reference evidence="1 2" key="1">
    <citation type="submission" date="2023-07" db="EMBL/GenBank/DDBJ databases">
        <title>Sequencing the genomes of 1000 actinobacteria strains.</title>
        <authorList>
            <person name="Klenk H.-P."/>
        </authorList>
    </citation>
    <scope>NUCLEOTIDE SEQUENCE [LARGE SCALE GENOMIC DNA]</scope>
    <source>
        <strain evidence="1 2">DSM 14555</strain>
    </source>
</reference>
<dbReference type="Proteomes" id="UP001185069">
    <property type="component" value="Unassembled WGS sequence"/>
</dbReference>
<name>A0ABU1JCR4_9MICC</name>
<evidence type="ECO:0000313" key="1">
    <source>
        <dbReference type="EMBL" id="MDR6270214.1"/>
    </source>
</evidence>
<protein>
    <submittedName>
        <fullName evidence="1">Uncharacterized protein</fullName>
    </submittedName>
</protein>
<dbReference type="RefSeq" id="WP_309799130.1">
    <property type="nucleotide sequence ID" value="NZ_BAAAHY010000005.1"/>
</dbReference>
<gene>
    <name evidence="1" type="ORF">JOE69_002452</name>
</gene>
<sequence>MLGKLAVCREAAYQLSAFAFNAAYSVASMPPSSKRILAAAICSVGHIVTMDDQVHQRCEHWEDQQEEYPEGLGQAALIAVPEQIPNDLEEQNQIAYQDKEKDNRPDCFPKNHISPIKYVFNMDRLIKRAA</sequence>
<organism evidence="1 2">
    <name type="scientific">Arthrobacter russicus</name>
    <dbReference type="NCBI Taxonomy" id="172040"/>
    <lineage>
        <taxon>Bacteria</taxon>
        <taxon>Bacillati</taxon>
        <taxon>Actinomycetota</taxon>
        <taxon>Actinomycetes</taxon>
        <taxon>Micrococcales</taxon>
        <taxon>Micrococcaceae</taxon>
        <taxon>Arthrobacter</taxon>
    </lineage>
</organism>
<comment type="caution">
    <text evidence="1">The sequence shown here is derived from an EMBL/GenBank/DDBJ whole genome shotgun (WGS) entry which is preliminary data.</text>
</comment>
<accession>A0ABU1JCR4</accession>
<keyword evidence="2" id="KW-1185">Reference proteome</keyword>